<gene>
    <name evidence="1" type="ORF">QYF61_015036</name>
</gene>
<dbReference type="Proteomes" id="UP001333110">
    <property type="component" value="Unassembled WGS sequence"/>
</dbReference>
<dbReference type="EMBL" id="JAUNZN010000014">
    <property type="protein sequence ID" value="KAK4812717.1"/>
    <property type="molecule type" value="Genomic_DNA"/>
</dbReference>
<proteinExistence type="predicted"/>
<accession>A0AAN7RQ92</accession>
<evidence type="ECO:0000313" key="2">
    <source>
        <dbReference type="Proteomes" id="UP001333110"/>
    </source>
</evidence>
<dbReference type="AlphaFoldDB" id="A0AAN7RQ92"/>
<evidence type="ECO:0000313" key="1">
    <source>
        <dbReference type="EMBL" id="KAK4812717.1"/>
    </source>
</evidence>
<organism evidence="1 2">
    <name type="scientific">Mycteria americana</name>
    <name type="common">Wood stork</name>
    <dbReference type="NCBI Taxonomy" id="33587"/>
    <lineage>
        <taxon>Eukaryota</taxon>
        <taxon>Metazoa</taxon>
        <taxon>Chordata</taxon>
        <taxon>Craniata</taxon>
        <taxon>Vertebrata</taxon>
        <taxon>Euteleostomi</taxon>
        <taxon>Archelosauria</taxon>
        <taxon>Archosauria</taxon>
        <taxon>Dinosauria</taxon>
        <taxon>Saurischia</taxon>
        <taxon>Theropoda</taxon>
        <taxon>Coelurosauria</taxon>
        <taxon>Aves</taxon>
        <taxon>Neognathae</taxon>
        <taxon>Neoaves</taxon>
        <taxon>Aequornithes</taxon>
        <taxon>Ciconiiformes</taxon>
        <taxon>Ciconiidae</taxon>
        <taxon>Mycteria</taxon>
    </lineage>
</organism>
<keyword evidence="2" id="KW-1185">Reference proteome</keyword>
<reference evidence="1 2" key="1">
    <citation type="journal article" date="2023" name="J. Hered.">
        <title>Chromosome-level genome of the wood stork (Mycteria americana) provides insight into avian chromosome evolution.</title>
        <authorList>
            <person name="Flamio R. Jr."/>
            <person name="Ramstad K.M."/>
        </authorList>
    </citation>
    <scope>NUCLEOTIDE SEQUENCE [LARGE SCALE GENOMIC DNA]</scope>
    <source>
        <strain evidence="1">JAX WOST 10</strain>
    </source>
</reference>
<protein>
    <submittedName>
        <fullName evidence="1">Uncharacterized protein</fullName>
    </submittedName>
</protein>
<comment type="caution">
    <text evidence="1">The sequence shown here is derived from an EMBL/GenBank/DDBJ whole genome shotgun (WGS) entry which is preliminary data.</text>
</comment>
<sequence length="201" mass="22790">MGQQEFMKFNKENCKVLQLGRNNPRHQDVLGPAQLESRLAGKALGVLVHTRLTASQQPLLRPPLQCWVQCWAPQYKRDRDRLERVRQRAVKEMKGLEHLCYEERLRAGTVQPGAEQAQADLIRVCKYLEGGCGEDGARLFSVVPRDRTSGHGHKLEHGGVPLNIRKHFSTVSSSFRLIQKDGYFLNLVPSCPKQTLLKLNA</sequence>
<name>A0AAN7RQ92_MYCAM</name>